<dbReference type="PANTHER" id="PTHR43245:SF13">
    <property type="entry name" value="UDP-D-APIOSE_UDP-D-XYLOSE SYNTHASE 2"/>
    <property type="match status" value="1"/>
</dbReference>
<sequence length="363" mass="39291">MQNRFALSELNRATVLVTGGAGLIGSRITARLKQLGARPIALCNMNAYPEHVYSGVFGVDTTHPDTVIGDVRETALVRKLVAESDYVIHAAALADVAACTREPADAIDVNIAGTQAVLDAVAASHRVRRMVFVSSASVYGDGEAEETESRDLLAMRQLLERVHGRIPRQFHEFDSMRPVSVYGATKAWGEQQTAIVLGQVGISYSIVRYFSVYGEPQTIKPNSHSWVVAWFAARASLGLPLHLNGGGGQVRDLTHVEDIAEGTLRALVSPGAHNETLNIGTGIATSIRDVAELVRAHYPDTELLETPLPAGDPLGGYASVRRMENVLGWTPKVPLADGVERYVRWLQTTPQAAPDWLSRTTPI</sequence>
<feature type="domain" description="Ketoreductase" evidence="1">
    <location>
        <begin position="13"/>
        <end position="165"/>
    </location>
</feature>
<dbReference type="SMART" id="SM00822">
    <property type="entry name" value="PKS_KR"/>
    <property type="match status" value="1"/>
</dbReference>
<dbReference type="AlphaFoldDB" id="A0A6G3WKX3"/>
<accession>A0A6G3WKX3</accession>
<dbReference type="InterPro" id="IPR057326">
    <property type="entry name" value="KR_dom"/>
</dbReference>
<dbReference type="SUPFAM" id="SSF51735">
    <property type="entry name" value="NAD(P)-binding Rossmann-fold domains"/>
    <property type="match status" value="1"/>
</dbReference>
<dbReference type="Pfam" id="PF01370">
    <property type="entry name" value="Epimerase"/>
    <property type="match status" value="1"/>
</dbReference>
<comment type="caution">
    <text evidence="2">The sequence shown here is derived from an EMBL/GenBank/DDBJ whole genome shotgun (WGS) entry which is preliminary data.</text>
</comment>
<reference evidence="2" key="1">
    <citation type="submission" date="2020-01" db="EMBL/GenBank/DDBJ databases">
        <title>Insect and environment-associated Actinomycetes.</title>
        <authorList>
            <person name="Currrie C."/>
            <person name="Chevrette M."/>
            <person name="Carlson C."/>
            <person name="Stubbendieck R."/>
            <person name="Wendt-Pienkowski E."/>
        </authorList>
    </citation>
    <scope>NUCLEOTIDE SEQUENCE</scope>
    <source>
        <strain evidence="2">SID7499</strain>
    </source>
</reference>
<dbReference type="InterPro" id="IPR036291">
    <property type="entry name" value="NAD(P)-bd_dom_sf"/>
</dbReference>
<evidence type="ECO:0000313" key="2">
    <source>
        <dbReference type="EMBL" id="NEE05970.1"/>
    </source>
</evidence>
<dbReference type="InterPro" id="IPR050177">
    <property type="entry name" value="Lipid_A_modif_metabolic_enz"/>
</dbReference>
<dbReference type="Gene3D" id="3.40.50.720">
    <property type="entry name" value="NAD(P)-binding Rossmann-like Domain"/>
    <property type="match status" value="1"/>
</dbReference>
<dbReference type="InterPro" id="IPR001509">
    <property type="entry name" value="Epimerase_deHydtase"/>
</dbReference>
<dbReference type="PANTHER" id="PTHR43245">
    <property type="entry name" value="BIFUNCTIONAL POLYMYXIN RESISTANCE PROTEIN ARNA"/>
    <property type="match status" value="1"/>
</dbReference>
<evidence type="ECO:0000259" key="1">
    <source>
        <dbReference type="SMART" id="SM00822"/>
    </source>
</evidence>
<gene>
    <name evidence="2" type="ORF">G3M58_05925</name>
</gene>
<protein>
    <submittedName>
        <fullName evidence="2">NAD-dependent epimerase/dehydratase family protein</fullName>
    </submittedName>
</protein>
<dbReference type="EMBL" id="JAAGMN010000568">
    <property type="protein sequence ID" value="NEE05970.1"/>
    <property type="molecule type" value="Genomic_DNA"/>
</dbReference>
<name>A0A6G3WKX3_9ACTN</name>
<proteinExistence type="predicted"/>
<organism evidence="2">
    <name type="scientific">Streptomyces sp. SID7499</name>
    <dbReference type="NCBI Taxonomy" id="2706086"/>
    <lineage>
        <taxon>Bacteria</taxon>
        <taxon>Bacillati</taxon>
        <taxon>Actinomycetota</taxon>
        <taxon>Actinomycetes</taxon>
        <taxon>Kitasatosporales</taxon>
        <taxon>Streptomycetaceae</taxon>
        <taxon>Streptomyces</taxon>
    </lineage>
</organism>